<dbReference type="EMBL" id="JAMPKK010000003">
    <property type="protein sequence ID" value="MEP0863311.1"/>
    <property type="molecule type" value="Genomic_DNA"/>
</dbReference>
<dbReference type="RefSeq" id="WP_190420446.1">
    <property type="nucleotide sequence ID" value="NZ_JAMPKK010000003.1"/>
</dbReference>
<organism evidence="1 2">
    <name type="scientific">Funiculus sociatus GB2-A5</name>
    <dbReference type="NCBI Taxonomy" id="2933946"/>
    <lineage>
        <taxon>Bacteria</taxon>
        <taxon>Bacillati</taxon>
        <taxon>Cyanobacteriota</taxon>
        <taxon>Cyanophyceae</taxon>
        <taxon>Coleofasciculales</taxon>
        <taxon>Coleofasciculaceae</taxon>
        <taxon>Funiculus</taxon>
    </lineage>
</organism>
<dbReference type="Proteomes" id="UP001442494">
    <property type="component" value="Unassembled WGS sequence"/>
</dbReference>
<comment type="caution">
    <text evidence="1">The sequence shown here is derived from an EMBL/GenBank/DDBJ whole genome shotgun (WGS) entry which is preliminary data.</text>
</comment>
<sequence>MPELTCTVPVPKTPQELEQAVKQYIVNDLRGDELLCQWQAIRDASLNQDFCVPTDSDLVAGEDSY</sequence>
<gene>
    <name evidence="1" type="ORF">NDI37_02375</name>
</gene>
<name>A0ABV0JIS4_9CYAN</name>
<evidence type="ECO:0000313" key="1">
    <source>
        <dbReference type="EMBL" id="MEP0863311.1"/>
    </source>
</evidence>
<evidence type="ECO:0000313" key="2">
    <source>
        <dbReference type="Proteomes" id="UP001442494"/>
    </source>
</evidence>
<keyword evidence="2" id="KW-1185">Reference proteome</keyword>
<reference evidence="1 2" key="1">
    <citation type="submission" date="2022-04" db="EMBL/GenBank/DDBJ databases">
        <title>Positive selection, recombination, and allopatry shape intraspecific diversity of widespread and dominant cyanobacteria.</title>
        <authorList>
            <person name="Wei J."/>
            <person name="Shu W."/>
            <person name="Hu C."/>
        </authorList>
    </citation>
    <scope>NUCLEOTIDE SEQUENCE [LARGE SCALE GENOMIC DNA]</scope>
    <source>
        <strain evidence="1 2">GB2-A5</strain>
    </source>
</reference>
<proteinExistence type="predicted"/>
<protein>
    <submittedName>
        <fullName evidence="1">Uncharacterized protein</fullName>
    </submittedName>
</protein>
<accession>A0ABV0JIS4</accession>